<dbReference type="Gene3D" id="3.30.2010.10">
    <property type="entry name" value="Metalloproteases ('zincins'), catalytic domain"/>
    <property type="match status" value="1"/>
</dbReference>
<accession>A0A249XUA7</accession>
<keyword evidence="3" id="KW-1185">Reference proteome</keyword>
<dbReference type="InterPro" id="IPR006640">
    <property type="entry name" value="SprT-like_domain"/>
</dbReference>
<proteinExistence type="predicted"/>
<dbReference type="SMART" id="SM00731">
    <property type="entry name" value="SprT"/>
    <property type="match status" value="1"/>
</dbReference>
<feature type="domain" description="SprT-like" evidence="1">
    <location>
        <begin position="1"/>
        <end position="144"/>
    </location>
</feature>
<dbReference type="GO" id="GO:0006950">
    <property type="term" value="P:response to stress"/>
    <property type="evidence" value="ECO:0007669"/>
    <property type="project" value="UniProtKB-ARBA"/>
</dbReference>
<dbReference type="KEGG" id="vg:64872045"/>
<organism evidence="2 3">
    <name type="scientific">Mycobacterium phage Kimona</name>
    <dbReference type="NCBI Taxonomy" id="2024295"/>
    <lineage>
        <taxon>Viruses</taxon>
        <taxon>Duplodnaviria</taxon>
        <taxon>Heunggongvirae</taxon>
        <taxon>Uroviricota</taxon>
        <taxon>Caudoviricetes</taxon>
        <taxon>Kimonavirus</taxon>
        <taxon>Kimonavirus kimona</taxon>
    </lineage>
</organism>
<protein>
    <recommendedName>
        <fullName evidence="1">SprT-like domain-containing protein</fullName>
    </recommendedName>
</protein>
<dbReference type="Proteomes" id="UP000222598">
    <property type="component" value="Segment"/>
</dbReference>
<reference evidence="3" key="1">
    <citation type="submission" date="2017-07" db="EMBL/GenBank/DDBJ databases">
        <authorList>
            <person name="Sun Z.S."/>
            <person name="Albrecht U."/>
            <person name="Echele G."/>
            <person name="Lee C.C."/>
        </authorList>
    </citation>
    <scope>NUCLEOTIDE SEQUENCE [LARGE SCALE GENOMIC DNA]</scope>
</reference>
<dbReference type="Pfam" id="PF10263">
    <property type="entry name" value="SprT-like"/>
    <property type="match status" value="1"/>
</dbReference>
<sequence>MTRHMTQMQAHQITTGLIRTHGLTGWTVKYDRAKRRAGQCNHSLRTISLSLHLMRLRTYDETLNTITHEIAHALVGPRHGHDAVWRRKHRELGGDGKRCFELEGIDPTAPWIGECSHGKQWARYRRPKRLEGWRCRCAGGPSPVVWRHRSQRRAA</sequence>
<name>A0A249XUA7_9CAUD</name>
<dbReference type="RefSeq" id="YP_010062380.1">
    <property type="nucleotide sequence ID" value="NC_054793.1"/>
</dbReference>
<gene>
    <name evidence="2" type="primary">81</name>
    <name evidence="2" type="ORF">PBI_KIMONA_81</name>
</gene>
<dbReference type="GeneID" id="64872045"/>
<evidence type="ECO:0000259" key="1">
    <source>
        <dbReference type="SMART" id="SM00731"/>
    </source>
</evidence>
<evidence type="ECO:0000313" key="2">
    <source>
        <dbReference type="EMBL" id="ASZ75517.1"/>
    </source>
</evidence>
<evidence type="ECO:0000313" key="3">
    <source>
        <dbReference type="Proteomes" id="UP000222598"/>
    </source>
</evidence>
<dbReference type="EMBL" id="MF472895">
    <property type="protein sequence ID" value="ASZ75517.1"/>
    <property type="molecule type" value="Genomic_DNA"/>
</dbReference>